<protein>
    <submittedName>
        <fullName evidence="5">Protein-export chaperone SecB</fullName>
    </submittedName>
</protein>
<dbReference type="Gene3D" id="3.10.420.10">
    <property type="entry name" value="SecB-like"/>
    <property type="match status" value="1"/>
</dbReference>
<comment type="caution">
    <text evidence="5">The sequence shown here is derived from an EMBL/GenBank/DDBJ whole genome shotgun (WGS) entry which is preliminary data.</text>
</comment>
<evidence type="ECO:0000256" key="1">
    <source>
        <dbReference type="ARBA" id="ARBA00009990"/>
    </source>
</evidence>
<keyword evidence="6" id="KW-1185">Reference proteome</keyword>
<evidence type="ECO:0000256" key="2">
    <source>
        <dbReference type="ARBA" id="ARBA00022448"/>
    </source>
</evidence>
<organism evidence="5 6">
    <name type="scientific">Capnocytophaga gingivalis</name>
    <dbReference type="NCBI Taxonomy" id="1017"/>
    <lineage>
        <taxon>Bacteria</taxon>
        <taxon>Pseudomonadati</taxon>
        <taxon>Bacteroidota</taxon>
        <taxon>Flavobacteriia</taxon>
        <taxon>Flavobacteriales</taxon>
        <taxon>Flavobacteriaceae</taxon>
        <taxon>Capnocytophaga</taxon>
    </lineage>
</organism>
<keyword evidence="4" id="KW-0811">Translocation</keyword>
<evidence type="ECO:0000256" key="4">
    <source>
        <dbReference type="ARBA" id="ARBA00023010"/>
    </source>
</evidence>
<keyword evidence="3" id="KW-0653">Protein transport</keyword>
<reference evidence="5 6" key="1">
    <citation type="submission" date="2023-12" db="EMBL/GenBank/DDBJ databases">
        <title>Genomic sequences of Capnocytophaga and Parvimonas strains.</title>
        <authorList>
            <person name="Watt R.M."/>
            <person name="Wang M."/>
            <person name="Yang T."/>
            <person name="Tong W.M."/>
        </authorList>
    </citation>
    <scope>NUCLEOTIDE SEQUENCE [LARGE SCALE GENOMIC DNA]</scope>
    <source>
        <strain evidence="5 6">CCUG 13096</strain>
    </source>
</reference>
<dbReference type="EMBL" id="JAYKBW010000015">
    <property type="protein sequence ID" value="MEB3076052.1"/>
    <property type="molecule type" value="Genomic_DNA"/>
</dbReference>
<comment type="similarity">
    <text evidence="1">Belongs to the SecB family.</text>
</comment>
<evidence type="ECO:0000313" key="6">
    <source>
        <dbReference type="Proteomes" id="UP001311730"/>
    </source>
</evidence>
<dbReference type="InterPro" id="IPR035958">
    <property type="entry name" value="SecB-like_sf"/>
</dbReference>
<dbReference type="InterPro" id="IPR003708">
    <property type="entry name" value="SecB"/>
</dbReference>
<accession>A0ABU5ZAR8</accession>
<proteinExistence type="inferred from homology"/>
<evidence type="ECO:0000256" key="3">
    <source>
        <dbReference type="ARBA" id="ARBA00022927"/>
    </source>
</evidence>
<keyword evidence="2" id="KW-0813">Transport</keyword>
<evidence type="ECO:0000313" key="5">
    <source>
        <dbReference type="EMBL" id="MEB3076052.1"/>
    </source>
</evidence>
<name>A0ABU5ZAR8_9FLAO</name>
<dbReference type="Proteomes" id="UP001311730">
    <property type="component" value="Unassembled WGS sequence"/>
</dbReference>
<dbReference type="SUPFAM" id="SSF54611">
    <property type="entry name" value="SecB-like"/>
    <property type="match status" value="1"/>
</dbReference>
<gene>
    <name evidence="5" type="ORF">VJJ08_12205</name>
</gene>
<sequence>MKRQPKISLEGTFVQNLSFKRKHSDEPILETKIAISPYVNFDEEQDKKYMVMFDGKFENSLFDLSLQFVTIFSTEETIDEEFKTSELVRVNSLAIAFPFVRSFISTFSINAGIPPFILPAYNFSEKE</sequence>
<dbReference type="Pfam" id="PF02556">
    <property type="entry name" value="SecB"/>
    <property type="match status" value="1"/>
</dbReference>
<dbReference type="RefSeq" id="WP_297975907.1">
    <property type="nucleotide sequence ID" value="NZ_JAYKBW010000015.1"/>
</dbReference>